<feature type="chain" id="PRO_5028349899" evidence="1">
    <location>
        <begin position="20"/>
        <end position="217"/>
    </location>
</feature>
<evidence type="ECO:0000313" key="2">
    <source>
        <dbReference type="EMBL" id="QDQ26791.1"/>
    </source>
</evidence>
<proteinExistence type="predicted"/>
<dbReference type="Proteomes" id="UP000317550">
    <property type="component" value="Chromosome"/>
</dbReference>
<dbReference type="OrthoDB" id="15544at2"/>
<feature type="signal peptide" evidence="1">
    <location>
        <begin position="1"/>
        <end position="19"/>
    </location>
</feature>
<gene>
    <name evidence="2" type="ORF">FNU76_10680</name>
</gene>
<protein>
    <submittedName>
        <fullName evidence="2">Uncharacterized protein</fullName>
    </submittedName>
</protein>
<dbReference type="EMBL" id="CP041730">
    <property type="protein sequence ID" value="QDQ26791.1"/>
    <property type="molecule type" value="Genomic_DNA"/>
</dbReference>
<accession>A0A516SF47</accession>
<reference evidence="3" key="1">
    <citation type="submission" date="2019-07" db="EMBL/GenBank/DDBJ databases">
        <title>Chitinimonas sp. nov., isolated from Ny-Alesund, arctica soil.</title>
        <authorList>
            <person name="Xu Q."/>
            <person name="Peng F."/>
        </authorList>
    </citation>
    <scope>NUCLEOTIDE SEQUENCE [LARGE SCALE GENOMIC DNA]</scope>
    <source>
        <strain evidence="3">R3-44</strain>
    </source>
</reference>
<keyword evidence="1" id="KW-0732">Signal</keyword>
<organism evidence="2 3">
    <name type="scientific">Chitinimonas arctica</name>
    <dbReference type="NCBI Taxonomy" id="2594795"/>
    <lineage>
        <taxon>Bacteria</taxon>
        <taxon>Pseudomonadati</taxon>
        <taxon>Pseudomonadota</taxon>
        <taxon>Betaproteobacteria</taxon>
        <taxon>Neisseriales</taxon>
        <taxon>Chitinibacteraceae</taxon>
        <taxon>Chitinimonas</taxon>
    </lineage>
</organism>
<evidence type="ECO:0000256" key="1">
    <source>
        <dbReference type="SAM" id="SignalP"/>
    </source>
</evidence>
<dbReference type="RefSeq" id="WP_144278185.1">
    <property type="nucleotide sequence ID" value="NZ_CP041730.1"/>
</dbReference>
<keyword evidence="3" id="KW-1185">Reference proteome</keyword>
<dbReference type="AlphaFoldDB" id="A0A516SF47"/>
<name>A0A516SF47_9NEIS</name>
<dbReference type="KEGG" id="cari:FNU76_10680"/>
<sequence length="217" mass="22893">MRLITKLVPLALCSAMAMAADPAPAAPKPAPPQWNRAVSVSVLIGADVPTGADARAFPSPLILRLNEPSRAAVINAADCVYEADAWANLSSERVIVTPRLLRCFDASGRELATKAVKGFAVDKDGFGGIKSPIAWGQAAKDLLLMGVGAQVKQNFLVRTAKSALGKASLGLTDNLMDDNRKAQPDGEAIRQVRSTETLLPTLSLEPGHEFNIVLSGQ</sequence>
<evidence type="ECO:0000313" key="3">
    <source>
        <dbReference type="Proteomes" id="UP000317550"/>
    </source>
</evidence>